<feature type="compositionally biased region" description="Low complexity" evidence="1">
    <location>
        <begin position="165"/>
        <end position="180"/>
    </location>
</feature>
<protein>
    <recommendedName>
        <fullName evidence="4">COQ9 domain-containing protein</fullName>
    </recommendedName>
</protein>
<dbReference type="GeneID" id="92183349"/>
<accession>A0AAW0YTX1</accession>
<dbReference type="Proteomes" id="UP001388673">
    <property type="component" value="Unassembled WGS sequence"/>
</dbReference>
<name>A0AAW0YTX1_9TREE</name>
<feature type="region of interest" description="Disordered" evidence="1">
    <location>
        <begin position="159"/>
        <end position="180"/>
    </location>
</feature>
<reference evidence="2 3" key="1">
    <citation type="journal article" date="2024" name="bioRxiv">
        <title>Comparative genomics of Cryptococcus and Kwoniella reveals pathogenesis evolution and contrasting karyotype dynamics via intercentromeric recombination or chromosome fusion.</title>
        <authorList>
            <person name="Coelho M.A."/>
            <person name="David-Palma M."/>
            <person name="Shea T."/>
            <person name="Bowers K."/>
            <person name="McGinley-Smith S."/>
            <person name="Mohammad A.W."/>
            <person name="Gnirke A."/>
            <person name="Yurkov A.M."/>
            <person name="Nowrousian M."/>
            <person name="Sun S."/>
            <person name="Cuomo C.A."/>
            <person name="Heitman J."/>
        </authorList>
    </citation>
    <scope>NUCLEOTIDE SEQUENCE [LARGE SCALE GENOMIC DNA]</scope>
    <source>
        <strain evidence="2 3">CBS 13917</strain>
    </source>
</reference>
<evidence type="ECO:0008006" key="4">
    <source>
        <dbReference type="Google" id="ProtNLM"/>
    </source>
</evidence>
<evidence type="ECO:0000256" key="1">
    <source>
        <dbReference type="SAM" id="MobiDB-lite"/>
    </source>
</evidence>
<evidence type="ECO:0000313" key="3">
    <source>
        <dbReference type="Proteomes" id="UP001388673"/>
    </source>
</evidence>
<organism evidence="2 3">
    <name type="scientific">Kwoniella newhampshirensis</name>
    <dbReference type="NCBI Taxonomy" id="1651941"/>
    <lineage>
        <taxon>Eukaryota</taxon>
        <taxon>Fungi</taxon>
        <taxon>Dikarya</taxon>
        <taxon>Basidiomycota</taxon>
        <taxon>Agaricomycotina</taxon>
        <taxon>Tremellomycetes</taxon>
        <taxon>Tremellales</taxon>
        <taxon>Cryptococcaceae</taxon>
        <taxon>Kwoniella</taxon>
    </lineage>
</organism>
<dbReference type="EMBL" id="JBCAWK010000012">
    <property type="protein sequence ID" value="KAK8845378.1"/>
    <property type="molecule type" value="Genomic_DNA"/>
</dbReference>
<dbReference type="RefSeq" id="XP_066800186.1">
    <property type="nucleotide sequence ID" value="XM_066949178.1"/>
</dbReference>
<dbReference type="AlphaFoldDB" id="A0AAW0YTX1"/>
<sequence length="339" mass="36571">MSLRPQLLTSALTHIATHSFTRPALLHALRSLRPEVSDADSVLDTIFGAGSVGAGKALVERWEEEGRKVMLKQEASDSRAKDGNVGVGVGVGAGVEGLEEVLRRRLNYSSLVGEHLVEAYANLTSPSSSLSIPLPLNILLFPSLPILQTLLSIKTPPLYTPPSPSSSGSSSSGPSPNSASSAINASTLLHFLDDKIRNTSRLPLPVTNPLGPLGYAWRIADHALWVTDGSRRVPGEVKKGYWNEPIGAGPEWYGQRLGLALAYLSAESRLLQPYPATSPSTPSANPHLPDALASLSKNLDRYQSFNKSIENTEHNMGESMGFIDFVGKSWKGLIRSRYW</sequence>
<comment type="caution">
    <text evidence="2">The sequence shown here is derived from an EMBL/GenBank/DDBJ whole genome shotgun (WGS) entry which is preliminary data.</text>
</comment>
<dbReference type="KEGG" id="kne:92183349"/>
<gene>
    <name evidence="2" type="ORF">IAR55_006091</name>
</gene>
<proteinExistence type="predicted"/>
<evidence type="ECO:0000313" key="2">
    <source>
        <dbReference type="EMBL" id="KAK8845378.1"/>
    </source>
</evidence>
<keyword evidence="3" id="KW-1185">Reference proteome</keyword>